<evidence type="ECO:0000256" key="4">
    <source>
        <dbReference type="ARBA" id="ARBA00022833"/>
    </source>
</evidence>
<comment type="subcellular location">
    <subcellularLocation>
        <location evidence="10">Nucleus</location>
    </subcellularLocation>
</comment>
<evidence type="ECO:0000256" key="9">
    <source>
        <dbReference type="ARBA" id="ARBA00023242"/>
    </source>
</evidence>
<protein>
    <submittedName>
        <fullName evidence="14">NR LBD domain-containing protein</fullName>
    </submittedName>
</protein>
<evidence type="ECO:0000313" key="14">
    <source>
        <dbReference type="WBParaSite" id="L893_g31686.t1"/>
    </source>
</evidence>
<dbReference type="SMART" id="SM00399">
    <property type="entry name" value="ZnF_C4"/>
    <property type="match status" value="1"/>
</dbReference>
<evidence type="ECO:0000256" key="7">
    <source>
        <dbReference type="ARBA" id="ARBA00023163"/>
    </source>
</evidence>
<dbReference type="GO" id="GO:0043565">
    <property type="term" value="F:sequence-specific DNA binding"/>
    <property type="evidence" value="ECO:0007669"/>
    <property type="project" value="InterPro"/>
</dbReference>
<dbReference type="GO" id="GO:0008270">
    <property type="term" value="F:zinc ion binding"/>
    <property type="evidence" value="ECO:0007669"/>
    <property type="project" value="UniProtKB-KW"/>
</dbReference>
<organism evidence="13 14">
    <name type="scientific">Steinernema glaseri</name>
    <dbReference type="NCBI Taxonomy" id="37863"/>
    <lineage>
        <taxon>Eukaryota</taxon>
        <taxon>Metazoa</taxon>
        <taxon>Ecdysozoa</taxon>
        <taxon>Nematoda</taxon>
        <taxon>Chromadorea</taxon>
        <taxon>Rhabditida</taxon>
        <taxon>Tylenchina</taxon>
        <taxon>Panagrolaimomorpha</taxon>
        <taxon>Strongyloidoidea</taxon>
        <taxon>Steinernematidae</taxon>
        <taxon>Steinernema</taxon>
    </lineage>
</organism>
<sequence length="382" mass="44038">MSDLDHCLVCGDPAHGVHFQVNSCRACAAFFRRAVPVASSYKCRRATKTYPSEEETEVSKDIRRLKQASSKAVESVAPVGTEESPNYPSCSASNVSIEKDSQILSEQQLIQQVTDILNRPATPVPQTMGIRPTAMQRLQYAFRAMYVGPQKEVKMIDKLEIPKLMESHGPMMVNVVKWAMACEEFADLTWNDKWLMFKRLWPQFHTIERVNKTIEVMGANMDSHYFLVDDHNVVNLERMTYEIPDLSNETQNKLISLFKPHKDMLQKNVLCPMKELQFSEYEVVYLLAQIMWSIKSVPGLSEQAVEVADKYLDLISNEIHNYYVYERRMENYAGRLAQLMKIQTEVERQILYLKDLIKVAGVFDLFTCDLSESELLKADFYK</sequence>
<evidence type="ECO:0000259" key="11">
    <source>
        <dbReference type="PROSITE" id="PS51030"/>
    </source>
</evidence>
<dbReference type="SUPFAM" id="SSF57716">
    <property type="entry name" value="Glucocorticoid receptor-like (DNA-binding domain)"/>
    <property type="match status" value="1"/>
</dbReference>
<dbReference type="SUPFAM" id="SSF48508">
    <property type="entry name" value="Nuclear receptor ligand-binding domain"/>
    <property type="match status" value="1"/>
</dbReference>
<dbReference type="GO" id="GO:0003700">
    <property type="term" value="F:DNA-binding transcription factor activity"/>
    <property type="evidence" value="ECO:0007669"/>
    <property type="project" value="InterPro"/>
</dbReference>
<keyword evidence="2 10" id="KW-0479">Metal-binding</keyword>
<name>A0A1I8A0K6_9BILA</name>
<evidence type="ECO:0000256" key="6">
    <source>
        <dbReference type="ARBA" id="ARBA00023125"/>
    </source>
</evidence>
<dbReference type="PROSITE" id="PS00031">
    <property type="entry name" value="NUCLEAR_REC_DBD_1"/>
    <property type="match status" value="1"/>
</dbReference>
<keyword evidence="3 10" id="KW-0863">Zinc-finger</keyword>
<dbReference type="Pfam" id="PF00104">
    <property type="entry name" value="Hormone_recep"/>
    <property type="match status" value="1"/>
</dbReference>
<dbReference type="Gene3D" id="3.30.50.10">
    <property type="entry name" value="Erythroid Transcription Factor GATA-1, subunit A"/>
    <property type="match status" value="1"/>
</dbReference>
<dbReference type="Pfam" id="PF00105">
    <property type="entry name" value="zf-C4"/>
    <property type="match status" value="1"/>
</dbReference>
<evidence type="ECO:0000256" key="1">
    <source>
        <dbReference type="ARBA" id="ARBA00005993"/>
    </source>
</evidence>
<keyword evidence="6 10" id="KW-0238">DNA-binding</keyword>
<keyword evidence="13" id="KW-1185">Reference proteome</keyword>
<evidence type="ECO:0000256" key="10">
    <source>
        <dbReference type="RuleBase" id="RU004334"/>
    </source>
</evidence>
<proteinExistence type="inferred from homology"/>
<evidence type="ECO:0000256" key="2">
    <source>
        <dbReference type="ARBA" id="ARBA00022723"/>
    </source>
</evidence>
<dbReference type="PROSITE" id="PS51030">
    <property type="entry name" value="NUCLEAR_REC_DBD_2"/>
    <property type="match status" value="1"/>
</dbReference>
<evidence type="ECO:0000256" key="3">
    <source>
        <dbReference type="ARBA" id="ARBA00022771"/>
    </source>
</evidence>
<dbReference type="InterPro" id="IPR000536">
    <property type="entry name" value="Nucl_hrmn_rcpt_lig-bd"/>
</dbReference>
<dbReference type="GO" id="GO:0005634">
    <property type="term" value="C:nucleus"/>
    <property type="evidence" value="ECO:0007669"/>
    <property type="project" value="UniProtKB-SubCell"/>
</dbReference>
<evidence type="ECO:0000259" key="12">
    <source>
        <dbReference type="PROSITE" id="PS51843"/>
    </source>
</evidence>
<keyword evidence="8 10" id="KW-0675">Receptor</keyword>
<keyword evidence="7 10" id="KW-0804">Transcription</keyword>
<dbReference type="InterPro" id="IPR035500">
    <property type="entry name" value="NHR-like_dom_sf"/>
</dbReference>
<dbReference type="PANTHER" id="PTHR45680">
    <property type="entry name" value="NUCLEAR HORMONE RECEPTOR FAMILY"/>
    <property type="match status" value="1"/>
</dbReference>
<dbReference type="InterPro" id="IPR001628">
    <property type="entry name" value="Znf_hrmn_rcpt"/>
</dbReference>
<dbReference type="Proteomes" id="UP000095287">
    <property type="component" value="Unplaced"/>
</dbReference>
<dbReference type="WBParaSite" id="L893_g31686.t1">
    <property type="protein sequence ID" value="L893_g31686.t1"/>
    <property type="gene ID" value="L893_g31686"/>
</dbReference>
<feature type="domain" description="NR LBD" evidence="12">
    <location>
        <begin position="105"/>
        <end position="379"/>
    </location>
</feature>
<evidence type="ECO:0000256" key="8">
    <source>
        <dbReference type="ARBA" id="ARBA00023170"/>
    </source>
</evidence>
<dbReference type="PROSITE" id="PS51843">
    <property type="entry name" value="NR_LBD"/>
    <property type="match status" value="1"/>
</dbReference>
<dbReference type="SMART" id="SM00430">
    <property type="entry name" value="HOLI"/>
    <property type="match status" value="1"/>
</dbReference>
<evidence type="ECO:0000313" key="13">
    <source>
        <dbReference type="Proteomes" id="UP000095287"/>
    </source>
</evidence>
<accession>A0A1I8A0K6</accession>
<dbReference type="InterPro" id="IPR051152">
    <property type="entry name" value="C.elegans_Orphan_NR"/>
</dbReference>
<dbReference type="InterPro" id="IPR013088">
    <property type="entry name" value="Znf_NHR/GATA"/>
</dbReference>
<keyword evidence="5 10" id="KW-0805">Transcription regulation</keyword>
<comment type="similarity">
    <text evidence="1 10">Belongs to the nuclear hormone receptor family.</text>
</comment>
<dbReference type="PANTHER" id="PTHR45680:SF23">
    <property type="entry name" value="NUCLEAR HORMONE RECEPTOR FAMILY"/>
    <property type="match status" value="1"/>
</dbReference>
<dbReference type="Gene3D" id="1.10.565.10">
    <property type="entry name" value="Retinoid X Receptor"/>
    <property type="match status" value="1"/>
</dbReference>
<reference evidence="14" key="1">
    <citation type="submission" date="2016-11" db="UniProtKB">
        <authorList>
            <consortium name="WormBaseParasite"/>
        </authorList>
    </citation>
    <scope>IDENTIFICATION</scope>
</reference>
<evidence type="ECO:0000256" key="5">
    <source>
        <dbReference type="ARBA" id="ARBA00023015"/>
    </source>
</evidence>
<dbReference type="PRINTS" id="PR00047">
    <property type="entry name" value="STROIDFINGER"/>
</dbReference>
<keyword evidence="9 10" id="KW-0539">Nucleus</keyword>
<keyword evidence="4 10" id="KW-0862">Zinc</keyword>
<feature type="domain" description="Nuclear receptor" evidence="11">
    <location>
        <begin position="4"/>
        <end position="44"/>
    </location>
</feature>
<dbReference type="AlphaFoldDB" id="A0A1I8A0K6"/>